<evidence type="ECO:0000256" key="4">
    <source>
        <dbReference type="ARBA" id="ARBA00022723"/>
    </source>
</evidence>
<evidence type="ECO:0000256" key="3">
    <source>
        <dbReference type="ARBA" id="ARBA00022692"/>
    </source>
</evidence>
<dbReference type="InterPro" id="IPR013567">
    <property type="entry name" value="EF_hand_assoc_2"/>
</dbReference>
<proteinExistence type="inferred from homology"/>
<dbReference type="PANTHER" id="PTHR46021:SF6">
    <property type="entry name" value="ARF-GAP WITH DUAL PH DOMAIN-CONTAINING PROTEIN 2"/>
    <property type="match status" value="1"/>
</dbReference>
<dbReference type="PROSITE" id="PS51423">
    <property type="entry name" value="MIRO"/>
    <property type="match status" value="2"/>
</dbReference>
<comment type="catalytic activity">
    <reaction evidence="15">
        <text>ATP + H2O = ADP + phosphate + H(+)</text>
        <dbReference type="Rhea" id="RHEA:13065"/>
        <dbReference type="ChEBI" id="CHEBI:15377"/>
        <dbReference type="ChEBI" id="CHEBI:15378"/>
        <dbReference type="ChEBI" id="CHEBI:30616"/>
        <dbReference type="ChEBI" id="CHEBI:43474"/>
        <dbReference type="ChEBI" id="CHEBI:456216"/>
    </reaction>
    <physiologicalReaction direction="left-to-right" evidence="15">
        <dbReference type="Rhea" id="RHEA:13066"/>
    </physiologicalReaction>
</comment>
<dbReference type="FunFam" id="1.10.238.10:FF:000021">
    <property type="entry name" value="Mitochondrial Rho GTPase"/>
    <property type="match status" value="1"/>
</dbReference>
<comment type="caution">
    <text evidence="20">The sequence shown here is derived from an EMBL/GenBank/DDBJ whole genome shotgun (WGS) entry which is preliminary data.</text>
</comment>
<dbReference type="InterPro" id="IPR011993">
    <property type="entry name" value="PH-like_dom_sf"/>
</dbReference>
<dbReference type="InterPro" id="IPR002048">
    <property type="entry name" value="EF_hand_dom"/>
</dbReference>
<dbReference type="SMART" id="SM00175">
    <property type="entry name" value="RAB"/>
    <property type="match status" value="1"/>
</dbReference>
<dbReference type="SMART" id="SM00173">
    <property type="entry name" value="RAS"/>
    <property type="match status" value="1"/>
</dbReference>
<dbReference type="GO" id="GO:0005886">
    <property type="term" value="C:plasma membrane"/>
    <property type="evidence" value="ECO:0007669"/>
    <property type="project" value="TreeGrafter"/>
</dbReference>
<dbReference type="Pfam" id="PF08355">
    <property type="entry name" value="EF_assoc_1"/>
    <property type="match status" value="1"/>
</dbReference>
<comment type="subcellular location">
    <subcellularLocation>
        <location evidence="1">Mitochondrion outer membrane</location>
        <topology evidence="1">Single-pass type IV membrane protein</topology>
    </subcellularLocation>
</comment>
<keyword evidence="8" id="KW-0378">Hydrolase</keyword>
<feature type="domain" description="PH" evidence="17">
    <location>
        <begin position="34"/>
        <end position="188"/>
    </location>
</feature>
<dbReference type="CDD" id="cd01892">
    <property type="entry name" value="Miro2"/>
    <property type="match status" value="1"/>
</dbReference>
<keyword evidence="12" id="KW-0342">GTP-binding</keyword>
<keyword evidence="21" id="KW-1185">Reference proteome</keyword>
<evidence type="ECO:0000256" key="6">
    <source>
        <dbReference type="ARBA" id="ARBA00022741"/>
    </source>
</evidence>
<dbReference type="GO" id="GO:0007507">
    <property type="term" value="P:heart development"/>
    <property type="evidence" value="ECO:0007669"/>
    <property type="project" value="TreeGrafter"/>
</dbReference>
<dbReference type="OrthoDB" id="10020961at2759"/>
<evidence type="ECO:0000259" key="19">
    <source>
        <dbReference type="PROSITE" id="PS51423"/>
    </source>
</evidence>
<dbReference type="PANTHER" id="PTHR46021">
    <property type="entry name" value="ARF-GAP WITH DUAL PH DOMAIN-CONTAINING PROTEIN 1-LIKE PROTEIN"/>
    <property type="match status" value="1"/>
</dbReference>
<dbReference type="Pfam" id="PF08356">
    <property type="entry name" value="EF_assoc_2"/>
    <property type="match status" value="1"/>
</dbReference>
<dbReference type="SMART" id="SM00174">
    <property type="entry name" value="RHO"/>
    <property type="match status" value="1"/>
</dbReference>
<keyword evidence="7" id="KW-1000">Mitochondrion outer membrane</keyword>
<evidence type="ECO:0000256" key="5">
    <source>
        <dbReference type="ARBA" id="ARBA00022737"/>
    </source>
</evidence>
<dbReference type="InterPro" id="IPR020860">
    <property type="entry name" value="MIRO_dom"/>
</dbReference>
<keyword evidence="6" id="KW-0547">Nucleotide-binding</keyword>
<evidence type="ECO:0000256" key="16">
    <source>
        <dbReference type="ARBA" id="ARBA00049117"/>
    </source>
</evidence>
<comment type="catalytic activity">
    <reaction evidence="14">
        <text>UTP + H2O = UDP + phosphate + H(+)</text>
        <dbReference type="Rhea" id="RHEA:64900"/>
        <dbReference type="ChEBI" id="CHEBI:15377"/>
        <dbReference type="ChEBI" id="CHEBI:15378"/>
        <dbReference type="ChEBI" id="CHEBI:43474"/>
        <dbReference type="ChEBI" id="CHEBI:46398"/>
        <dbReference type="ChEBI" id="CHEBI:58223"/>
    </reaction>
    <physiologicalReaction direction="left-to-right" evidence="14">
        <dbReference type="Rhea" id="RHEA:64901"/>
    </physiologicalReaction>
</comment>
<feature type="domain" description="Miro" evidence="19">
    <location>
        <begin position="164"/>
        <end position="343"/>
    </location>
</feature>
<dbReference type="InterPro" id="IPR013566">
    <property type="entry name" value="EF_hand_assoc_1"/>
</dbReference>
<evidence type="ECO:0000259" key="17">
    <source>
        <dbReference type="PROSITE" id="PS50003"/>
    </source>
</evidence>
<dbReference type="SUPFAM" id="SSF47473">
    <property type="entry name" value="EF-hand"/>
    <property type="match status" value="1"/>
</dbReference>
<dbReference type="GO" id="GO:0005525">
    <property type="term" value="F:GTP binding"/>
    <property type="evidence" value="ECO:0007669"/>
    <property type="project" value="UniProtKB-KW"/>
</dbReference>
<dbReference type="SUPFAM" id="SSF52540">
    <property type="entry name" value="P-loop containing nucleoside triphosphate hydrolases"/>
    <property type="match status" value="2"/>
</dbReference>
<dbReference type="InterPro" id="IPR027417">
    <property type="entry name" value="P-loop_NTPase"/>
</dbReference>
<keyword evidence="3" id="KW-0812">Transmembrane</keyword>
<keyword evidence="11" id="KW-0496">Mitochondrion</keyword>
<evidence type="ECO:0000256" key="13">
    <source>
        <dbReference type="ARBA" id="ARBA00023136"/>
    </source>
</evidence>
<evidence type="ECO:0000256" key="7">
    <source>
        <dbReference type="ARBA" id="ARBA00022787"/>
    </source>
</evidence>
<organism evidence="20 21">
    <name type="scientific">Muraenolepis orangiensis</name>
    <name type="common">Patagonian moray cod</name>
    <dbReference type="NCBI Taxonomy" id="630683"/>
    <lineage>
        <taxon>Eukaryota</taxon>
        <taxon>Metazoa</taxon>
        <taxon>Chordata</taxon>
        <taxon>Craniata</taxon>
        <taxon>Vertebrata</taxon>
        <taxon>Euteleostomi</taxon>
        <taxon>Actinopterygii</taxon>
        <taxon>Neopterygii</taxon>
        <taxon>Teleostei</taxon>
        <taxon>Neoteleostei</taxon>
        <taxon>Acanthomorphata</taxon>
        <taxon>Zeiogadaria</taxon>
        <taxon>Gadariae</taxon>
        <taxon>Gadiformes</taxon>
        <taxon>Muraenolepidoidei</taxon>
        <taxon>Muraenolepididae</taxon>
        <taxon>Muraenolepis</taxon>
    </lineage>
</organism>
<feature type="domain" description="Miro" evidence="19">
    <location>
        <begin position="591"/>
        <end position="754"/>
    </location>
</feature>
<evidence type="ECO:0000256" key="14">
    <source>
        <dbReference type="ARBA" id="ARBA00047358"/>
    </source>
</evidence>
<dbReference type="Gene3D" id="3.40.50.300">
    <property type="entry name" value="P-loop containing nucleotide triphosphate hydrolases"/>
    <property type="match status" value="2"/>
</dbReference>
<feature type="domain" description="EF-hand" evidence="18">
    <location>
        <begin position="479"/>
        <end position="514"/>
    </location>
</feature>
<accession>A0A9Q0EX86</accession>
<dbReference type="GO" id="GO:0005741">
    <property type="term" value="C:mitochondrial outer membrane"/>
    <property type="evidence" value="ECO:0007669"/>
    <property type="project" value="UniProtKB-SubCell"/>
</dbReference>
<dbReference type="SUPFAM" id="SSF50729">
    <property type="entry name" value="PH domain-like"/>
    <property type="match status" value="1"/>
</dbReference>
<evidence type="ECO:0000256" key="8">
    <source>
        <dbReference type="ARBA" id="ARBA00022801"/>
    </source>
</evidence>
<keyword evidence="10" id="KW-1133">Transmembrane helix</keyword>
<keyword evidence="5" id="KW-0677">Repeat</keyword>
<dbReference type="GO" id="GO:0003924">
    <property type="term" value="F:GTPase activity"/>
    <property type="evidence" value="ECO:0007669"/>
    <property type="project" value="InterPro"/>
</dbReference>
<evidence type="ECO:0000256" key="11">
    <source>
        <dbReference type="ARBA" id="ARBA00023128"/>
    </source>
</evidence>
<sequence length="804" mass="92552">MPLSSVLRDQWIRAKYERREFTGESDHPQREYDSDILESILWKKGKDKKAFLKRTFQLSRKEFTLRYFVREDSKVPKAVIYMKDLNVAFQPEKIGHNHGLQIFYLQGEHTRNLFVYHESGKDATERGAIFIGTENHSYSVTGFSPGKRGPSRWNWGITMRTPVREFIFLCEHEQDQQEWLEALREVISRPMTRQDYATRYIKQRITEVPYRAEEITIPADVIPERVPTLIVDYSEAEQTDEQLFQEISKANVICIVYSVSDKRSIEKVTSYWIPLITVHTDKYNRVPLILVGNKSDLPGNCSMETSLAIMNQHRDIETCVECSAKNLKNISELFFYAQKAVLHPSGPLYCPKKKYMTSLCVQALTRIFKVSDLDNDGILNDDQLNSFQRTCFNSPLSPKALDDMKNVVRRNIRDAVLGDGLTLKGFLFLNMLFIQRGRHETTWTILRRFGYEDDLGLHRDYLLPELKVPPDATTELNHDAYLFLQGIFDKHDKDHDSALSPEELKDLFSVFPYIPWGPDVSNTVCTNDRGWITYQGYLSQWTLTAYLDVDGCLESLGYLGYSILFAQESQAAGITVTRDKKIDIKKRQTQRSVFLCNVFGDFQSGKSGFLQAFLGRNLRSQRKIPKEHRSDYAISTTYVYGQEKYLLLHKMFPGDCDLSDAYPACDIVCLLYDVGNPFSFKYCAKVYQQYLDSKTPCMIIATKSDLPVVRQLYSCTPMEFCRKHKMPPPQFFSCNTVTPRRQAIYTKLVTVAMYPYVSQAKWNNFCLCASVGAAVLAVLGFALHRVLVKPWCSSAGLLSGHRSL</sequence>
<dbReference type="InterPro" id="IPR011992">
    <property type="entry name" value="EF-hand-dom_pair"/>
</dbReference>
<dbReference type="Gene3D" id="2.30.29.30">
    <property type="entry name" value="Pleckstrin-homology domain (PH domain)/Phosphotyrosine-binding domain (PTB)"/>
    <property type="match status" value="1"/>
</dbReference>
<name>A0A9Q0EX86_9TELE</name>
<dbReference type="Pfam" id="PF00169">
    <property type="entry name" value="PH"/>
    <property type="match status" value="1"/>
</dbReference>
<evidence type="ECO:0000313" key="21">
    <source>
        <dbReference type="Proteomes" id="UP001148018"/>
    </source>
</evidence>
<evidence type="ECO:0000256" key="15">
    <source>
        <dbReference type="ARBA" id="ARBA00048778"/>
    </source>
</evidence>
<reference evidence="20" key="1">
    <citation type="submission" date="2022-07" db="EMBL/GenBank/DDBJ databases">
        <title>Chromosome-level genome of Muraenolepis orangiensis.</title>
        <authorList>
            <person name="Kim J."/>
        </authorList>
    </citation>
    <scope>NUCLEOTIDE SEQUENCE</scope>
    <source>
        <strain evidence="20">KU_S4_2022</strain>
        <tissue evidence="20">Muscle</tissue>
    </source>
</reference>
<keyword evidence="13" id="KW-0472">Membrane</keyword>
<dbReference type="InterPro" id="IPR001849">
    <property type="entry name" value="PH_domain"/>
</dbReference>
<dbReference type="GO" id="GO:0005096">
    <property type="term" value="F:GTPase activator activity"/>
    <property type="evidence" value="ECO:0007669"/>
    <property type="project" value="TreeGrafter"/>
</dbReference>
<gene>
    <name evidence="20" type="ORF">NHX12_018815</name>
</gene>
<dbReference type="GO" id="GO:0005509">
    <property type="term" value="F:calcium ion binding"/>
    <property type="evidence" value="ECO:0007669"/>
    <property type="project" value="InterPro"/>
</dbReference>
<evidence type="ECO:0000256" key="10">
    <source>
        <dbReference type="ARBA" id="ARBA00022989"/>
    </source>
</evidence>
<dbReference type="FunFam" id="1.10.238.10:FF:000011">
    <property type="entry name" value="Mitochondrial Rho GTPase"/>
    <property type="match status" value="1"/>
</dbReference>
<dbReference type="PROSITE" id="PS50222">
    <property type="entry name" value="EF_HAND_2"/>
    <property type="match status" value="1"/>
</dbReference>
<dbReference type="PROSITE" id="PS50003">
    <property type="entry name" value="PH_DOMAIN"/>
    <property type="match status" value="1"/>
</dbReference>
<dbReference type="FunFam" id="3.40.50.300:FF:000170">
    <property type="entry name" value="Mitochondrial Rho GTPase"/>
    <property type="match status" value="1"/>
</dbReference>
<dbReference type="Gene3D" id="1.10.238.10">
    <property type="entry name" value="EF-hand"/>
    <property type="match status" value="2"/>
</dbReference>
<evidence type="ECO:0000256" key="2">
    <source>
        <dbReference type="ARBA" id="ARBA00007981"/>
    </source>
</evidence>
<protein>
    <recommendedName>
        <fullName evidence="22">Mitochondrial Rho GTPase</fullName>
    </recommendedName>
</protein>
<evidence type="ECO:0000256" key="9">
    <source>
        <dbReference type="ARBA" id="ARBA00022837"/>
    </source>
</evidence>
<evidence type="ECO:0000256" key="12">
    <source>
        <dbReference type="ARBA" id="ARBA00023134"/>
    </source>
</evidence>
<dbReference type="SMART" id="SM00233">
    <property type="entry name" value="PH"/>
    <property type="match status" value="1"/>
</dbReference>
<dbReference type="Proteomes" id="UP001148018">
    <property type="component" value="Unassembled WGS sequence"/>
</dbReference>
<evidence type="ECO:0000313" key="20">
    <source>
        <dbReference type="EMBL" id="KAJ3615247.1"/>
    </source>
</evidence>
<keyword evidence="9" id="KW-0106">Calcium</keyword>
<evidence type="ECO:0000259" key="18">
    <source>
        <dbReference type="PROSITE" id="PS50222"/>
    </source>
</evidence>
<comment type="catalytic activity">
    <reaction evidence="16">
        <text>GTP + H2O = GDP + phosphate + H(+)</text>
        <dbReference type="Rhea" id="RHEA:19669"/>
        <dbReference type="ChEBI" id="CHEBI:15377"/>
        <dbReference type="ChEBI" id="CHEBI:15378"/>
        <dbReference type="ChEBI" id="CHEBI:37565"/>
        <dbReference type="ChEBI" id="CHEBI:43474"/>
        <dbReference type="ChEBI" id="CHEBI:58189"/>
    </reaction>
    <physiologicalReaction direction="left-to-right" evidence="16">
        <dbReference type="Rhea" id="RHEA:19670"/>
    </physiologicalReaction>
</comment>
<dbReference type="InterPro" id="IPR052589">
    <property type="entry name" value="Arf-GAP_dual-PH_domain"/>
</dbReference>
<keyword evidence="4" id="KW-0479">Metal-binding</keyword>
<dbReference type="GO" id="GO:0005547">
    <property type="term" value="F:phosphatidylinositol-3,4,5-trisphosphate binding"/>
    <property type="evidence" value="ECO:0007669"/>
    <property type="project" value="TreeGrafter"/>
</dbReference>
<evidence type="ECO:0008006" key="22">
    <source>
        <dbReference type="Google" id="ProtNLM"/>
    </source>
</evidence>
<dbReference type="Pfam" id="PF00071">
    <property type="entry name" value="Ras"/>
    <property type="match status" value="1"/>
</dbReference>
<dbReference type="EMBL" id="JANIIK010000034">
    <property type="protein sequence ID" value="KAJ3615247.1"/>
    <property type="molecule type" value="Genomic_DNA"/>
</dbReference>
<dbReference type="InterPro" id="IPR001806">
    <property type="entry name" value="Small_GTPase"/>
</dbReference>
<comment type="similarity">
    <text evidence="2">Belongs to the mitochondrial Rho GTPase family.</text>
</comment>
<dbReference type="AlphaFoldDB" id="A0A9Q0EX86"/>
<dbReference type="PRINTS" id="PR00449">
    <property type="entry name" value="RASTRNSFRMNG"/>
</dbReference>
<evidence type="ECO:0000256" key="1">
    <source>
        <dbReference type="ARBA" id="ARBA00004200"/>
    </source>
</evidence>